<evidence type="ECO:0000256" key="5">
    <source>
        <dbReference type="ARBA" id="ARBA00022737"/>
    </source>
</evidence>
<keyword evidence="9" id="KW-0472">Membrane</keyword>
<dbReference type="PROSITE" id="PS00211">
    <property type="entry name" value="ABC_TRANSPORTER_1"/>
    <property type="match status" value="2"/>
</dbReference>
<feature type="compositionally biased region" description="Polar residues" evidence="10">
    <location>
        <begin position="514"/>
        <end position="525"/>
    </location>
</feature>
<dbReference type="STRING" id="177437.HRM2_46270"/>
<reference evidence="12 13" key="1">
    <citation type="journal article" date="2009" name="Environ. Microbiol.">
        <title>Genome sequence of Desulfobacterium autotrophicum HRM2, a marine sulfate reducer oxidizing organic carbon completely to carbon dioxide.</title>
        <authorList>
            <person name="Strittmatter A.W."/>
            <person name="Liesegang H."/>
            <person name="Rabus R."/>
            <person name="Decker I."/>
            <person name="Amann J."/>
            <person name="Andres S."/>
            <person name="Henne A."/>
            <person name="Fricke W.F."/>
            <person name="Martinez-Arias R."/>
            <person name="Bartels D."/>
            <person name="Goesmann A."/>
            <person name="Krause L."/>
            <person name="Puehler A."/>
            <person name="Klenk H.P."/>
            <person name="Richter M."/>
            <person name="Schuler M."/>
            <person name="Gloeckner F.O."/>
            <person name="Meyerdierks A."/>
            <person name="Gottschalk G."/>
            <person name="Amann R."/>
        </authorList>
    </citation>
    <scope>NUCLEOTIDE SEQUENCE [LARGE SCALE GENOMIC DNA]</scope>
    <source>
        <strain evidence="13">ATCC 43914 / DSM 3382 / HRM2</strain>
    </source>
</reference>
<evidence type="ECO:0000259" key="11">
    <source>
        <dbReference type="PROSITE" id="PS50893"/>
    </source>
</evidence>
<organism evidence="12 13">
    <name type="scientific">Desulforapulum autotrophicum (strain ATCC 43914 / DSM 3382 / VKM B-1955 / HRM2)</name>
    <name type="common">Desulfobacterium autotrophicum</name>
    <dbReference type="NCBI Taxonomy" id="177437"/>
    <lineage>
        <taxon>Bacteria</taxon>
        <taxon>Pseudomonadati</taxon>
        <taxon>Thermodesulfobacteriota</taxon>
        <taxon>Desulfobacteria</taxon>
        <taxon>Desulfobacterales</taxon>
        <taxon>Desulfobacteraceae</taxon>
        <taxon>Desulforapulum</taxon>
    </lineage>
</organism>
<keyword evidence="5" id="KW-0677">Repeat</keyword>
<keyword evidence="7" id="KW-0067">ATP-binding</keyword>
<dbReference type="SMART" id="SM00382">
    <property type="entry name" value="AAA"/>
    <property type="match status" value="2"/>
</dbReference>
<dbReference type="FunFam" id="3.40.50.300:FF:000127">
    <property type="entry name" value="Ribose import ATP-binding protein RbsA"/>
    <property type="match status" value="1"/>
</dbReference>
<dbReference type="InterPro" id="IPR003593">
    <property type="entry name" value="AAA+_ATPase"/>
</dbReference>
<keyword evidence="4 12" id="KW-0762">Sugar transport</keyword>
<evidence type="ECO:0000256" key="8">
    <source>
        <dbReference type="ARBA" id="ARBA00022967"/>
    </source>
</evidence>
<dbReference type="PANTHER" id="PTHR43790:SF9">
    <property type="entry name" value="GALACTOFURANOSE TRANSPORTER ATP-BINDING PROTEIN YTFR"/>
    <property type="match status" value="1"/>
</dbReference>
<dbReference type="AlphaFoldDB" id="C0QGA4"/>
<dbReference type="Proteomes" id="UP000000442">
    <property type="component" value="Chromosome"/>
</dbReference>
<name>C0QGA4_DESAH</name>
<dbReference type="GO" id="GO:0005524">
    <property type="term" value="F:ATP binding"/>
    <property type="evidence" value="ECO:0007669"/>
    <property type="project" value="UniProtKB-KW"/>
</dbReference>
<evidence type="ECO:0000256" key="6">
    <source>
        <dbReference type="ARBA" id="ARBA00022741"/>
    </source>
</evidence>
<dbReference type="EMBL" id="CP001087">
    <property type="protein sequence ID" value="ACN17683.1"/>
    <property type="molecule type" value="Genomic_DNA"/>
</dbReference>
<keyword evidence="13" id="KW-1185">Reference proteome</keyword>
<keyword evidence="8" id="KW-1278">Translocase</keyword>
<dbReference type="PROSITE" id="PS50893">
    <property type="entry name" value="ABC_TRANSPORTER_2"/>
    <property type="match status" value="2"/>
</dbReference>
<dbReference type="KEGG" id="dat:HRM2_46270"/>
<feature type="domain" description="ABC transporter" evidence="11">
    <location>
        <begin position="257"/>
        <end position="501"/>
    </location>
</feature>
<sequence length="525" mass="56357">MNDTILKLSGITKHFGSVAANEDVSFSLKQGEIVALLGENGAGKTTLMSILFGHYVADQGSIEVFGKKLAQGSPRAALDAGVGMVHQHFTLAGNMTVLENIMVGTASLFGVGNKAGRAAGKLTALMARFGLTVDPNALVRDLSVGEQQRVEILKVLYRDARILILDEPTAVLTPPESDALFKTLKQLVREGLSVVFITHKMREVMAASHRCIVLRQGRVVFESRTEQTDPEALARAMVGADIPRVVRKKRSPGREVLCLKDIFIGARDGKNAVKRLDLRLRSNEIIGIAGVSGNGQSELADMISGLITPCRGRIFLGSGELKKISPRIMIERGVGRIPDDRNGTGLIGDMSIMENLASKNYGDPESSRKGFLRFNAMARQAEKLVRQFDVRCPGINSPVRQLSGGNMQKLILARELSGAPGIILANQPTWGLDVGAAAHVHTQLIQAAKQGAGVIIISEDLDELFQVSDRIQVMYHGQLSAAEDVDTLDRARIGLMMSGQGTDLGSGRSFGPKGQSNGGNKNHAA</sequence>
<dbReference type="OrthoDB" id="9809450at2"/>
<accession>C0QGA4</accession>
<dbReference type="GO" id="GO:0016887">
    <property type="term" value="F:ATP hydrolysis activity"/>
    <property type="evidence" value="ECO:0007669"/>
    <property type="project" value="InterPro"/>
</dbReference>
<evidence type="ECO:0000256" key="3">
    <source>
        <dbReference type="ARBA" id="ARBA00022475"/>
    </source>
</evidence>
<dbReference type="InterPro" id="IPR050107">
    <property type="entry name" value="ABC_carbohydrate_import_ATPase"/>
</dbReference>
<evidence type="ECO:0000313" key="12">
    <source>
        <dbReference type="EMBL" id="ACN17683.1"/>
    </source>
</evidence>
<dbReference type="HOGENOM" id="CLU_000604_92_0_7"/>
<dbReference type="InterPro" id="IPR017871">
    <property type="entry name" value="ABC_transporter-like_CS"/>
</dbReference>
<protein>
    <submittedName>
        <fullName evidence="12">ABC sugar transporter, fused ATPase subunits</fullName>
    </submittedName>
</protein>
<evidence type="ECO:0000256" key="9">
    <source>
        <dbReference type="ARBA" id="ARBA00023136"/>
    </source>
</evidence>
<evidence type="ECO:0000256" key="7">
    <source>
        <dbReference type="ARBA" id="ARBA00022840"/>
    </source>
</evidence>
<dbReference type="CDD" id="cd03216">
    <property type="entry name" value="ABC_Carb_Monos_I"/>
    <property type="match status" value="1"/>
</dbReference>
<dbReference type="GO" id="GO:0005886">
    <property type="term" value="C:plasma membrane"/>
    <property type="evidence" value="ECO:0007669"/>
    <property type="project" value="UniProtKB-SubCell"/>
</dbReference>
<evidence type="ECO:0000256" key="2">
    <source>
        <dbReference type="ARBA" id="ARBA00022448"/>
    </source>
</evidence>
<dbReference type="SUPFAM" id="SSF52540">
    <property type="entry name" value="P-loop containing nucleoside triphosphate hydrolases"/>
    <property type="match status" value="2"/>
</dbReference>
<evidence type="ECO:0000256" key="10">
    <source>
        <dbReference type="SAM" id="MobiDB-lite"/>
    </source>
</evidence>
<dbReference type="InterPro" id="IPR003439">
    <property type="entry name" value="ABC_transporter-like_ATP-bd"/>
</dbReference>
<gene>
    <name evidence="12" type="ordered locus">HRM2_46270</name>
</gene>
<feature type="region of interest" description="Disordered" evidence="10">
    <location>
        <begin position="499"/>
        <end position="525"/>
    </location>
</feature>
<keyword evidence="2" id="KW-0813">Transport</keyword>
<dbReference type="PANTHER" id="PTHR43790">
    <property type="entry name" value="CARBOHYDRATE TRANSPORT ATP-BINDING PROTEIN MG119-RELATED"/>
    <property type="match status" value="1"/>
</dbReference>
<proteinExistence type="predicted"/>
<dbReference type="RefSeq" id="WP_015906397.1">
    <property type="nucleotide sequence ID" value="NC_012108.1"/>
</dbReference>
<feature type="domain" description="ABC transporter" evidence="11">
    <location>
        <begin position="6"/>
        <end position="241"/>
    </location>
</feature>
<evidence type="ECO:0000256" key="1">
    <source>
        <dbReference type="ARBA" id="ARBA00004202"/>
    </source>
</evidence>
<dbReference type="InterPro" id="IPR027417">
    <property type="entry name" value="P-loop_NTPase"/>
</dbReference>
<dbReference type="eggNOG" id="COG3845">
    <property type="taxonomic scope" value="Bacteria"/>
</dbReference>
<dbReference type="CDD" id="cd03215">
    <property type="entry name" value="ABC_Carb_Monos_II"/>
    <property type="match status" value="1"/>
</dbReference>
<dbReference type="Gene3D" id="3.40.50.300">
    <property type="entry name" value="P-loop containing nucleotide triphosphate hydrolases"/>
    <property type="match status" value="2"/>
</dbReference>
<keyword evidence="6" id="KW-0547">Nucleotide-binding</keyword>
<evidence type="ECO:0000313" key="13">
    <source>
        <dbReference type="Proteomes" id="UP000000442"/>
    </source>
</evidence>
<comment type="subcellular location">
    <subcellularLocation>
        <location evidence="1">Cell membrane</location>
        <topology evidence="1">Peripheral membrane protein</topology>
    </subcellularLocation>
</comment>
<dbReference type="Pfam" id="PF00005">
    <property type="entry name" value="ABC_tran"/>
    <property type="match status" value="2"/>
</dbReference>
<evidence type="ECO:0000256" key="4">
    <source>
        <dbReference type="ARBA" id="ARBA00022597"/>
    </source>
</evidence>
<keyword evidence="3" id="KW-1003">Cell membrane</keyword>